<gene>
    <name evidence="3" type="ORF">BpHYR1_045153</name>
</gene>
<dbReference type="PANTHER" id="PTHR36688">
    <property type="entry name" value="ENDO/EXONUCLEASE/PHOSPHATASE DOMAIN-CONTAINING PROTEIN"/>
    <property type="match status" value="1"/>
</dbReference>
<reference evidence="3 4" key="1">
    <citation type="journal article" date="2018" name="Sci. Rep.">
        <title>Genomic signatures of local adaptation to the degree of environmental predictability in rotifers.</title>
        <authorList>
            <person name="Franch-Gras L."/>
            <person name="Hahn C."/>
            <person name="Garcia-Roger E.M."/>
            <person name="Carmona M.J."/>
            <person name="Serra M."/>
            <person name="Gomez A."/>
        </authorList>
    </citation>
    <scope>NUCLEOTIDE SEQUENCE [LARGE SCALE GENOMIC DNA]</scope>
    <source>
        <strain evidence="3">HYR1</strain>
    </source>
</reference>
<comment type="caution">
    <text evidence="3">The sequence shown here is derived from an EMBL/GenBank/DDBJ whole genome shotgun (WGS) entry which is preliminary data.</text>
</comment>
<dbReference type="Proteomes" id="UP000276133">
    <property type="component" value="Unassembled WGS sequence"/>
</dbReference>
<evidence type="ECO:0000313" key="4">
    <source>
        <dbReference type="Proteomes" id="UP000276133"/>
    </source>
</evidence>
<evidence type="ECO:0000313" key="3">
    <source>
        <dbReference type="EMBL" id="RNA35968.1"/>
    </source>
</evidence>
<dbReference type="InterPro" id="IPR052560">
    <property type="entry name" value="RdDP_mobile_element"/>
</dbReference>
<dbReference type="AlphaFoldDB" id="A0A3M7SKC5"/>
<proteinExistence type="predicted"/>
<protein>
    <submittedName>
        <fullName evidence="3">RNA-directed DNA polymerase from transposon X</fullName>
    </submittedName>
</protein>
<dbReference type="OrthoDB" id="410155at2759"/>
<feature type="domain" description="Endonuclease/exonuclease/phosphatase" evidence="2">
    <location>
        <begin position="123"/>
        <end position="229"/>
    </location>
</feature>
<dbReference type="InterPro" id="IPR036691">
    <property type="entry name" value="Endo/exonu/phosph_ase_sf"/>
</dbReference>
<evidence type="ECO:0000256" key="1">
    <source>
        <dbReference type="SAM" id="Coils"/>
    </source>
</evidence>
<keyword evidence="4" id="KW-1185">Reference proteome</keyword>
<dbReference type="GO" id="GO:0003964">
    <property type="term" value="F:RNA-directed DNA polymerase activity"/>
    <property type="evidence" value="ECO:0007669"/>
    <property type="project" value="UniProtKB-KW"/>
</dbReference>
<keyword evidence="3" id="KW-0548">Nucleotidyltransferase</keyword>
<dbReference type="Gene3D" id="3.60.10.10">
    <property type="entry name" value="Endonuclease/exonuclease/phosphatase"/>
    <property type="match status" value="1"/>
</dbReference>
<organism evidence="3 4">
    <name type="scientific">Brachionus plicatilis</name>
    <name type="common">Marine rotifer</name>
    <name type="synonym">Brachionus muelleri</name>
    <dbReference type="NCBI Taxonomy" id="10195"/>
    <lineage>
        <taxon>Eukaryota</taxon>
        <taxon>Metazoa</taxon>
        <taxon>Spiralia</taxon>
        <taxon>Gnathifera</taxon>
        <taxon>Rotifera</taxon>
        <taxon>Eurotatoria</taxon>
        <taxon>Monogononta</taxon>
        <taxon>Pseudotrocha</taxon>
        <taxon>Ploima</taxon>
        <taxon>Brachionidae</taxon>
        <taxon>Brachionus</taxon>
    </lineage>
</organism>
<dbReference type="Pfam" id="PF14529">
    <property type="entry name" value="Exo_endo_phos_2"/>
    <property type="match status" value="1"/>
</dbReference>
<keyword evidence="3" id="KW-0808">Transferase</keyword>
<sequence length="771" mass="89510">MNKKTNQSTLRTKPLNKTRLVITHWNCLHLPSRVHLLANFLAQKCPDIVLLNELKIDLSEANIYLDFHSYQFITKPRNKYGGGEAILIKEGIEFIQDFSYEEFNSELLCLKIFNLGKNNEFLYNPPNVLLNFEFFKTVNKKCRILGGDLNARTKQIGCVGENENGIMLKRIINELDFSVINDKRPTFNIFNRNYFEILDLFLVSSSLIDKITDFCVLNSQDMTNDHFPIEASISMGYQLENKSATKKFNYKKANLQLFSEILNSQIVNITESSLTIDQLNDKITEKIISASHKSIPYLSQKIYKTSLPPNIINLIKERRKASLKKFWNQNWFDFIEKMGKNPLTRSNLIPNLILNEKEFKTNEEKGKCFGELSSSIFSPNSDLIDTEKDFEILNSNSDFFRNNNQCNFNDPICLNELIMALKRLKNEAASGPDQIHNLMLKNLPRNSLIEIKELFNLSLREASSLQDPLNYRPISITTCLGKLLERIGNLENKINKYTNELEQWLIKWKMKISVEKSCSVVFFRYKKESDNLNLKIYGNRIVSQKEIKFLGIKFDSKLNFNILVDEIKERCNKRLNIIKILSNKKWGLNQNTLGNLFKSLVGSILDYSFPCLNSFSENNIKKLQAIQNTAVRSILKLKYDTPSNIVRHEAFNKLKLLKVSYRLFELSERYVGTGLSHSIPSVERLVKEYKEGFGVEGMFYQNTRLMNSFVIERSILKFATIKHSIFNNNLIFTDFKKKFKIKANIGYLNYRIPSLDYAPLQAKTCKLKHQI</sequence>
<evidence type="ECO:0000259" key="2">
    <source>
        <dbReference type="Pfam" id="PF14529"/>
    </source>
</evidence>
<keyword evidence="3" id="KW-0695">RNA-directed DNA polymerase</keyword>
<dbReference type="EMBL" id="REGN01001265">
    <property type="protein sequence ID" value="RNA35968.1"/>
    <property type="molecule type" value="Genomic_DNA"/>
</dbReference>
<feature type="coiled-coil region" evidence="1">
    <location>
        <begin position="480"/>
        <end position="507"/>
    </location>
</feature>
<dbReference type="InterPro" id="IPR005135">
    <property type="entry name" value="Endo/exonuclease/phosphatase"/>
</dbReference>
<dbReference type="PANTHER" id="PTHR36688:SF2">
    <property type="entry name" value="ENDONUCLEASE_EXONUCLEASE_PHOSPHATASE DOMAIN-CONTAINING PROTEIN"/>
    <property type="match status" value="1"/>
</dbReference>
<accession>A0A3M7SKC5</accession>
<keyword evidence="1" id="KW-0175">Coiled coil</keyword>
<dbReference type="SUPFAM" id="SSF56219">
    <property type="entry name" value="DNase I-like"/>
    <property type="match status" value="1"/>
</dbReference>
<name>A0A3M7SKC5_BRAPC</name>